<evidence type="ECO:0000256" key="6">
    <source>
        <dbReference type="SAM" id="Phobius"/>
    </source>
</evidence>
<feature type="transmembrane region" description="Helical" evidence="6">
    <location>
        <begin position="145"/>
        <end position="163"/>
    </location>
</feature>
<evidence type="ECO:0000256" key="5">
    <source>
        <dbReference type="ARBA" id="ARBA00023136"/>
    </source>
</evidence>
<keyword evidence="5 6" id="KW-0472">Membrane</keyword>
<evidence type="ECO:0000256" key="2">
    <source>
        <dbReference type="ARBA" id="ARBA00007362"/>
    </source>
</evidence>
<evidence type="ECO:0000313" key="9">
    <source>
        <dbReference type="Proteomes" id="UP000190834"/>
    </source>
</evidence>
<protein>
    <submittedName>
        <fullName evidence="8">Inner membrane transporter RhtA</fullName>
    </submittedName>
</protein>
<dbReference type="GO" id="GO:0016020">
    <property type="term" value="C:membrane"/>
    <property type="evidence" value="ECO:0007669"/>
    <property type="project" value="UniProtKB-SubCell"/>
</dbReference>
<dbReference type="AlphaFoldDB" id="A0A1T4LXH9"/>
<organism evidence="8 9">
    <name type="scientific">Vibrio cincinnatiensis DSM 19608</name>
    <dbReference type="NCBI Taxonomy" id="1123491"/>
    <lineage>
        <taxon>Bacteria</taxon>
        <taxon>Pseudomonadati</taxon>
        <taxon>Pseudomonadota</taxon>
        <taxon>Gammaproteobacteria</taxon>
        <taxon>Vibrionales</taxon>
        <taxon>Vibrionaceae</taxon>
        <taxon>Vibrio</taxon>
    </lineage>
</organism>
<reference evidence="9" key="1">
    <citation type="submission" date="2017-02" db="EMBL/GenBank/DDBJ databases">
        <authorList>
            <person name="Varghese N."/>
            <person name="Submissions S."/>
        </authorList>
    </citation>
    <scope>NUCLEOTIDE SEQUENCE [LARGE SCALE GENOMIC DNA]</scope>
    <source>
        <strain evidence="9">DSM 19608</strain>
    </source>
</reference>
<name>A0A1T4LXH9_VIBCI</name>
<dbReference type="PANTHER" id="PTHR32322">
    <property type="entry name" value="INNER MEMBRANE TRANSPORTER"/>
    <property type="match status" value="1"/>
</dbReference>
<dbReference type="OrthoDB" id="9815120at2"/>
<dbReference type="InterPro" id="IPR050638">
    <property type="entry name" value="AA-Vitamin_Transporters"/>
</dbReference>
<dbReference type="RefSeq" id="WP_078925159.1">
    <property type="nucleotide sequence ID" value="NZ_FUXB01000003.1"/>
</dbReference>
<feature type="transmembrane region" description="Helical" evidence="6">
    <location>
        <begin position="119"/>
        <end position="139"/>
    </location>
</feature>
<sequence>MTLKSPIFIAVGYLLVAMMAIQSGSSLAKQLFPIVGPGGTVALRISLAALILLMVFRPWRISLTLSQWRSMIIYGTSLGGMQILFYFAIERIPLGIGVALEFSGPLLLALFSSKRKLDIVWVAFAICGMLLLLPDMTGVDALDPIGVLLALSAGGCWAGYIWFGQRAGSVGSGGMTVAIGMTIAAIIIFPIGAMTATSSIFTWSVLPMALTIALLSSALPYSLEMLALKRLSTQHFSVMMSLEPAIAAMAGFLILSEQLALSQWLAIGLIISASMGSTLSAQRKKTDG</sequence>
<dbReference type="InterPro" id="IPR000620">
    <property type="entry name" value="EamA_dom"/>
</dbReference>
<dbReference type="EMBL" id="FUXB01000003">
    <property type="protein sequence ID" value="SJZ59198.1"/>
    <property type="molecule type" value="Genomic_DNA"/>
</dbReference>
<keyword evidence="9" id="KW-1185">Reference proteome</keyword>
<accession>A0A1T4LXH9</accession>
<feature type="transmembrane region" description="Helical" evidence="6">
    <location>
        <begin position="200"/>
        <end position="223"/>
    </location>
</feature>
<feature type="transmembrane region" description="Helical" evidence="6">
    <location>
        <begin position="175"/>
        <end position="194"/>
    </location>
</feature>
<evidence type="ECO:0000256" key="3">
    <source>
        <dbReference type="ARBA" id="ARBA00022692"/>
    </source>
</evidence>
<proteinExistence type="inferred from homology"/>
<feature type="transmembrane region" description="Helical" evidence="6">
    <location>
        <begin position="71"/>
        <end position="89"/>
    </location>
</feature>
<comment type="similarity">
    <text evidence="2">Belongs to the EamA transporter family.</text>
</comment>
<gene>
    <name evidence="8" type="ORF">SAMN02745782_00782</name>
</gene>
<evidence type="ECO:0000256" key="1">
    <source>
        <dbReference type="ARBA" id="ARBA00004141"/>
    </source>
</evidence>
<feature type="domain" description="EamA" evidence="7">
    <location>
        <begin position="145"/>
        <end position="275"/>
    </location>
</feature>
<dbReference type="InterPro" id="IPR037185">
    <property type="entry name" value="EmrE-like"/>
</dbReference>
<dbReference type="GeneID" id="70582159"/>
<evidence type="ECO:0000313" key="8">
    <source>
        <dbReference type="EMBL" id="SJZ59198.1"/>
    </source>
</evidence>
<dbReference type="Pfam" id="PF00892">
    <property type="entry name" value="EamA"/>
    <property type="match status" value="1"/>
</dbReference>
<feature type="transmembrane region" description="Helical" evidence="6">
    <location>
        <begin position="38"/>
        <end position="59"/>
    </location>
</feature>
<feature type="transmembrane region" description="Helical" evidence="6">
    <location>
        <begin position="235"/>
        <end position="255"/>
    </location>
</feature>
<evidence type="ECO:0000256" key="4">
    <source>
        <dbReference type="ARBA" id="ARBA00022989"/>
    </source>
</evidence>
<feature type="transmembrane region" description="Helical" evidence="6">
    <location>
        <begin position="95"/>
        <end position="112"/>
    </location>
</feature>
<dbReference type="SUPFAM" id="SSF103481">
    <property type="entry name" value="Multidrug resistance efflux transporter EmrE"/>
    <property type="match status" value="2"/>
</dbReference>
<keyword evidence="4 6" id="KW-1133">Transmembrane helix</keyword>
<comment type="subcellular location">
    <subcellularLocation>
        <location evidence="1">Membrane</location>
        <topology evidence="1">Multi-pass membrane protein</topology>
    </subcellularLocation>
</comment>
<feature type="transmembrane region" description="Helical" evidence="6">
    <location>
        <begin position="261"/>
        <end position="281"/>
    </location>
</feature>
<keyword evidence="3 6" id="KW-0812">Transmembrane</keyword>
<evidence type="ECO:0000259" key="7">
    <source>
        <dbReference type="Pfam" id="PF00892"/>
    </source>
</evidence>
<dbReference type="Proteomes" id="UP000190834">
    <property type="component" value="Unassembled WGS sequence"/>
</dbReference>
<dbReference type="PANTHER" id="PTHR32322:SF2">
    <property type="entry name" value="EAMA DOMAIN-CONTAINING PROTEIN"/>
    <property type="match status" value="1"/>
</dbReference>